<evidence type="ECO:0000313" key="1">
    <source>
        <dbReference type="EMBL" id="KAK7268619.1"/>
    </source>
</evidence>
<gene>
    <name evidence="1" type="ORF">RIF29_21321</name>
</gene>
<dbReference type="EMBL" id="JAYWIO010000004">
    <property type="protein sequence ID" value="KAK7268619.1"/>
    <property type="molecule type" value="Genomic_DNA"/>
</dbReference>
<name>A0AAN9F2S9_CROPI</name>
<comment type="caution">
    <text evidence="1">The sequence shown here is derived from an EMBL/GenBank/DDBJ whole genome shotgun (WGS) entry which is preliminary data.</text>
</comment>
<evidence type="ECO:0000313" key="2">
    <source>
        <dbReference type="Proteomes" id="UP001372338"/>
    </source>
</evidence>
<dbReference type="Proteomes" id="UP001372338">
    <property type="component" value="Unassembled WGS sequence"/>
</dbReference>
<keyword evidence="2" id="KW-1185">Reference proteome</keyword>
<proteinExistence type="predicted"/>
<sequence length="70" mass="7902">MRENSDSLYLPHPSITQQPSLWLSWKTCHLLPSPMDGLTMSSSAFEVPKHAKVSPQTFTKLCVKMESRPS</sequence>
<protein>
    <submittedName>
        <fullName evidence="1">Uncharacterized protein</fullName>
    </submittedName>
</protein>
<organism evidence="1 2">
    <name type="scientific">Crotalaria pallida</name>
    <name type="common">Smooth rattlebox</name>
    <name type="synonym">Crotalaria striata</name>
    <dbReference type="NCBI Taxonomy" id="3830"/>
    <lineage>
        <taxon>Eukaryota</taxon>
        <taxon>Viridiplantae</taxon>
        <taxon>Streptophyta</taxon>
        <taxon>Embryophyta</taxon>
        <taxon>Tracheophyta</taxon>
        <taxon>Spermatophyta</taxon>
        <taxon>Magnoliopsida</taxon>
        <taxon>eudicotyledons</taxon>
        <taxon>Gunneridae</taxon>
        <taxon>Pentapetalae</taxon>
        <taxon>rosids</taxon>
        <taxon>fabids</taxon>
        <taxon>Fabales</taxon>
        <taxon>Fabaceae</taxon>
        <taxon>Papilionoideae</taxon>
        <taxon>50 kb inversion clade</taxon>
        <taxon>genistoids sensu lato</taxon>
        <taxon>core genistoids</taxon>
        <taxon>Crotalarieae</taxon>
        <taxon>Crotalaria</taxon>
    </lineage>
</organism>
<dbReference type="AlphaFoldDB" id="A0AAN9F2S9"/>
<accession>A0AAN9F2S9</accession>
<reference evidence="1 2" key="1">
    <citation type="submission" date="2024-01" db="EMBL/GenBank/DDBJ databases">
        <title>The genomes of 5 underutilized Papilionoideae crops provide insights into root nodulation and disease resistanc.</title>
        <authorList>
            <person name="Yuan L."/>
        </authorList>
    </citation>
    <scope>NUCLEOTIDE SEQUENCE [LARGE SCALE GENOMIC DNA]</scope>
    <source>
        <strain evidence="1">ZHUSHIDOU_FW_LH</strain>
        <tissue evidence="1">Leaf</tissue>
    </source>
</reference>